<feature type="region of interest" description="Disordered" evidence="1">
    <location>
        <begin position="238"/>
        <end position="265"/>
    </location>
</feature>
<evidence type="ECO:0000313" key="3">
    <source>
        <dbReference type="Proteomes" id="UP000309667"/>
    </source>
</evidence>
<dbReference type="InterPro" id="IPR031482">
    <property type="entry name" value="CBP_BcsN"/>
</dbReference>
<comment type="caution">
    <text evidence="2">The sequence shown here is derived from an EMBL/GenBank/DDBJ whole genome shotgun (WGS) entry which is preliminary data.</text>
</comment>
<gene>
    <name evidence="2" type="ORF">E9677_24100</name>
</gene>
<organism evidence="2 3">
    <name type="scientific">Rhizobium rhizophilum</name>
    <dbReference type="NCBI Taxonomy" id="1850373"/>
    <lineage>
        <taxon>Bacteria</taxon>
        <taxon>Pseudomonadati</taxon>
        <taxon>Pseudomonadota</taxon>
        <taxon>Alphaproteobacteria</taxon>
        <taxon>Hyphomicrobiales</taxon>
        <taxon>Rhizobiaceae</taxon>
        <taxon>Rhizobium/Agrobacterium group</taxon>
        <taxon>Rhizobium</taxon>
    </lineage>
</organism>
<dbReference type="Pfam" id="PF17038">
    <property type="entry name" value="CBP_BcsN"/>
    <property type="match status" value="1"/>
</dbReference>
<dbReference type="Proteomes" id="UP000309667">
    <property type="component" value="Unassembled WGS sequence"/>
</dbReference>
<reference evidence="2 3" key="1">
    <citation type="submission" date="2019-04" db="EMBL/GenBank/DDBJ databases">
        <title>Genome sequence of strain 7209-2.</title>
        <authorList>
            <person name="Gao J."/>
            <person name="Sun J."/>
        </authorList>
    </citation>
    <scope>NUCLEOTIDE SEQUENCE [LARGE SCALE GENOMIC DNA]</scope>
    <source>
        <strain evidence="2 3">7209-2</strain>
    </source>
</reference>
<proteinExistence type="predicted"/>
<protein>
    <recommendedName>
        <fullName evidence="4">Cellulose biosynthesis protein BcsN</fullName>
    </recommendedName>
</protein>
<keyword evidence="3" id="KW-1185">Reference proteome</keyword>
<accession>A0ABY2QNZ9</accession>
<sequence>MKTSSLLFLGFLALHGCNTVEDPFLDGMTSAAGTAQTGNRELPVHLARASLTGLGEAPLSVRQTMSNGGTRQDIVYANRTTVPGDNRLTLITASAAKRDGQRGPSRNEIAQALQTDFPGIRMGIDPVIRRNSYGPYGTATGKLGNDGGCVYAWQALDKNAAFDLAEPVTIRLRYCHPEIGQEILADLLGGLTLGGGAGAQVGPVLGSLHQTTSTYAYSAPETDKAPPRATAFISRIEPARDQTAPAEVSAEETPPSTAAAIPMPE</sequence>
<dbReference type="RefSeq" id="WP_136560604.1">
    <property type="nucleotide sequence ID" value="NZ_STGT01000008.1"/>
</dbReference>
<name>A0ABY2QNZ9_9HYPH</name>
<evidence type="ECO:0008006" key="4">
    <source>
        <dbReference type="Google" id="ProtNLM"/>
    </source>
</evidence>
<evidence type="ECO:0000313" key="2">
    <source>
        <dbReference type="EMBL" id="THV10265.1"/>
    </source>
</evidence>
<dbReference type="EMBL" id="STGT01000008">
    <property type="protein sequence ID" value="THV10265.1"/>
    <property type="molecule type" value="Genomic_DNA"/>
</dbReference>
<evidence type="ECO:0000256" key="1">
    <source>
        <dbReference type="SAM" id="MobiDB-lite"/>
    </source>
</evidence>